<proteinExistence type="predicted"/>
<dbReference type="AlphaFoldDB" id="A0AAF0CVC0"/>
<protein>
    <submittedName>
        <fullName evidence="1">Uncharacterized protein</fullName>
    </submittedName>
</protein>
<evidence type="ECO:0000313" key="2">
    <source>
        <dbReference type="Proteomes" id="UP001179647"/>
    </source>
</evidence>
<dbReference type="Proteomes" id="UP001179647">
    <property type="component" value="Chromosome"/>
</dbReference>
<reference evidence="1" key="1">
    <citation type="submission" date="2022-10" db="EMBL/GenBank/DDBJ databases">
        <title>Vagococcus sp. isolated from poultry meat.</title>
        <authorList>
            <person name="Johansson P."/>
            <person name="Bjorkroth J."/>
        </authorList>
    </citation>
    <scope>NUCLEOTIDE SEQUENCE</scope>
    <source>
        <strain evidence="1">STAA11</strain>
    </source>
</reference>
<name>A0AAF0CVC0_9ENTE</name>
<dbReference type="RefSeq" id="WP_275469410.1">
    <property type="nucleotide sequence ID" value="NZ_CP110232.1"/>
</dbReference>
<evidence type="ECO:0000313" key="1">
    <source>
        <dbReference type="EMBL" id="WEG73610.1"/>
    </source>
</evidence>
<gene>
    <name evidence="1" type="ORF">OL234_01510</name>
</gene>
<keyword evidence="2" id="KW-1185">Reference proteome</keyword>
<dbReference type="KEGG" id="vie:OL234_01510"/>
<dbReference type="EMBL" id="CP110232">
    <property type="protein sequence ID" value="WEG73610.1"/>
    <property type="molecule type" value="Genomic_DNA"/>
</dbReference>
<organism evidence="1 2">
    <name type="scientific">Vagococcus intermedius</name>
    <dbReference type="NCBI Taxonomy" id="2991418"/>
    <lineage>
        <taxon>Bacteria</taxon>
        <taxon>Bacillati</taxon>
        <taxon>Bacillota</taxon>
        <taxon>Bacilli</taxon>
        <taxon>Lactobacillales</taxon>
        <taxon>Enterococcaceae</taxon>
        <taxon>Vagococcus</taxon>
    </lineage>
</organism>
<accession>A0AAF0CVC0</accession>
<sequence length="66" mass="7929">MLLKIGQFEEFMTFDVMIDSKLGYVSRKMLFPINYSEKDVLLELNKKYPELRVIEVIEDHYTLLLK</sequence>